<keyword evidence="2" id="KW-0820">tRNA-binding</keyword>
<evidence type="ECO:0000313" key="4">
    <source>
        <dbReference type="Proteomes" id="UP000320585"/>
    </source>
</evidence>
<proteinExistence type="inferred from homology"/>
<dbReference type="GeneID" id="92716216"/>
<feature type="binding site" evidence="2">
    <location>
        <position position="187"/>
    </location>
    <ligand>
        <name>ATP</name>
        <dbReference type="ChEBI" id="CHEBI:30616"/>
    </ligand>
</feature>
<comment type="catalytic activity">
    <reaction evidence="2">
        <text>cytidine(34) in elongator tRNA(Met) + acetate + ATP = N(4)-acetylcytidine(34) in elongator tRNA(Met) + AMP + diphosphate</text>
        <dbReference type="Rhea" id="RHEA:58144"/>
        <dbReference type="Rhea" id="RHEA-COMP:10693"/>
        <dbReference type="Rhea" id="RHEA-COMP:10694"/>
        <dbReference type="ChEBI" id="CHEBI:30089"/>
        <dbReference type="ChEBI" id="CHEBI:30616"/>
        <dbReference type="ChEBI" id="CHEBI:33019"/>
        <dbReference type="ChEBI" id="CHEBI:74900"/>
        <dbReference type="ChEBI" id="CHEBI:82748"/>
        <dbReference type="ChEBI" id="CHEBI:456215"/>
    </reaction>
</comment>
<name>A0A8D4UUA8_9FIRM</name>
<reference evidence="4" key="1">
    <citation type="submission" date="2019-05" db="EMBL/GenBank/DDBJ databases">
        <title>Complete genome sequencing of Dialister sp. strain 5BBH33.</title>
        <authorList>
            <person name="Sakamoto M."/>
            <person name="Murakami T."/>
            <person name="Mori H."/>
        </authorList>
    </citation>
    <scope>NUCLEOTIDE SEQUENCE [LARGE SCALE GENOMIC DNA]</scope>
    <source>
        <strain evidence="4">5BBH33</strain>
    </source>
</reference>
<comment type="function">
    <text evidence="2">Catalyzes the formation of N(4)-acetylcytidine (ac(4)C) at the wobble position of elongator tRNA(Met), using acetate and ATP as substrates. First activates an acetate ion to form acetyladenylate (Ac-AMP) and then transfers the acetyl group to tRNA to form ac(4)C34.</text>
</comment>
<dbReference type="Pfam" id="PF05636">
    <property type="entry name" value="HIGH_NTase1"/>
    <property type="match status" value="1"/>
</dbReference>
<dbReference type="EC" id="6.3.4.-" evidence="2"/>
<accession>A0A8D4UUA8</accession>
<dbReference type="EMBL" id="AP019697">
    <property type="protein sequence ID" value="BBK25069.1"/>
    <property type="molecule type" value="Genomic_DNA"/>
</dbReference>
<dbReference type="InterPro" id="IPR014729">
    <property type="entry name" value="Rossmann-like_a/b/a_fold"/>
</dbReference>
<keyword evidence="2" id="KW-0963">Cytoplasm</keyword>
<dbReference type="SUPFAM" id="SSF52374">
    <property type="entry name" value="Nucleotidylyl transferase"/>
    <property type="match status" value="1"/>
</dbReference>
<keyword evidence="1 2" id="KW-0819">tRNA processing</keyword>
<dbReference type="GO" id="GO:0016879">
    <property type="term" value="F:ligase activity, forming carbon-nitrogen bonds"/>
    <property type="evidence" value="ECO:0007669"/>
    <property type="project" value="UniProtKB-UniRule"/>
</dbReference>
<dbReference type="GO" id="GO:0006400">
    <property type="term" value="P:tRNA modification"/>
    <property type="evidence" value="ECO:0007669"/>
    <property type="project" value="UniProtKB-UniRule"/>
</dbReference>
<dbReference type="OrthoDB" id="9769796at2"/>
<evidence type="ECO:0000313" key="3">
    <source>
        <dbReference type="EMBL" id="BBK25069.1"/>
    </source>
</evidence>
<comment type="subcellular location">
    <subcellularLocation>
        <location evidence="2">Cytoplasm</location>
    </subcellularLocation>
</comment>
<evidence type="ECO:0000256" key="2">
    <source>
        <dbReference type="HAMAP-Rule" id="MF_01539"/>
    </source>
</evidence>
<dbReference type="PANTHER" id="PTHR37825">
    <property type="entry name" value="TRNA(MET) CYTIDINE ACETATE LIGASE"/>
    <property type="match status" value="1"/>
</dbReference>
<dbReference type="Gene3D" id="3.40.50.620">
    <property type="entry name" value="HUPs"/>
    <property type="match status" value="1"/>
</dbReference>
<gene>
    <name evidence="2" type="primary">tmcAL</name>
    <name evidence="3" type="ORF">Dia5BBH33_10040</name>
</gene>
<dbReference type="GO" id="GO:0005737">
    <property type="term" value="C:cytoplasm"/>
    <property type="evidence" value="ECO:0007669"/>
    <property type="project" value="UniProtKB-SubCell"/>
</dbReference>
<keyword evidence="2" id="KW-0436">Ligase</keyword>
<dbReference type="InterPro" id="IPR008513">
    <property type="entry name" value="tRNA(Met)_cyd_acetate_ligase"/>
</dbReference>
<keyword evidence="2" id="KW-0547">Nucleotide-binding</keyword>
<comment type="caution">
    <text evidence="2">Lacks conserved residue(s) required for the propagation of feature annotation.</text>
</comment>
<keyword evidence="2" id="KW-0067">ATP-binding</keyword>
<protein>
    <recommendedName>
        <fullName evidence="2">tRNA(Met) cytidine acetate ligase</fullName>
        <ecNumber evidence="2">6.3.4.-</ecNumber>
    </recommendedName>
</protein>
<evidence type="ECO:0000256" key="1">
    <source>
        <dbReference type="ARBA" id="ARBA00022694"/>
    </source>
</evidence>
<keyword evidence="4" id="KW-1185">Reference proteome</keyword>
<dbReference type="GO" id="GO:0005524">
    <property type="term" value="F:ATP binding"/>
    <property type="evidence" value="ECO:0007669"/>
    <property type="project" value="UniProtKB-KW"/>
</dbReference>
<dbReference type="RefSeq" id="WP_022382511.1">
    <property type="nucleotide sequence ID" value="NZ_AP019697.1"/>
</dbReference>
<dbReference type="HAMAP" id="MF_01539">
    <property type="entry name" value="TmcAL"/>
    <property type="match status" value="1"/>
</dbReference>
<dbReference type="GO" id="GO:0000049">
    <property type="term" value="F:tRNA binding"/>
    <property type="evidence" value="ECO:0007669"/>
    <property type="project" value="UniProtKB-KW"/>
</dbReference>
<dbReference type="PANTHER" id="PTHR37825:SF1">
    <property type="entry name" value="TRNA(MET) CYTIDINE ACETATE LIGASE"/>
    <property type="match status" value="1"/>
</dbReference>
<comment type="similarity">
    <text evidence="2">Belongs to the TmcAL family.</text>
</comment>
<feature type="binding site" evidence="2">
    <location>
        <begin position="10"/>
        <end position="23"/>
    </location>
    <ligand>
        <name>ATP</name>
        <dbReference type="ChEBI" id="CHEBI:30616"/>
    </ligand>
</feature>
<sequence>MKKNPVIGITAEWNPFHSGHAAMIKEIRKSFPDARIISAMSGSFVQRGEPAIFDKWSRASWSISSGVDAVFEYPALYVLQSADSFSENAVHLLHDLGCTHIAFSTESLDKNQLFDIARWMQTEDYTARLHQELKNGLPYSRAASAAINSFSNKLYQELIKPNNLLGLRYVETVSKYYPDLEVFITHRDMEHNISASDARAQLLETGSSLLLPPNIQEEAEILMQSGNYTDFNRYEDACLFMSKALGLSDLSDSGLFTEGLENKWKKEAEKTTFPQMLSGIKSKRYLYSKLKRISASLLLSGTKKPSPFVKPDFPRYARLLALRQESSELIHHITIPVITSAAKAMRTLDEKSREALSIDFLATDIQAYCRHSDRYRYSNEDYYHSPEILK</sequence>
<keyword evidence="2" id="KW-0694">RNA-binding</keyword>
<feature type="binding site" evidence="2">
    <location>
        <position position="162"/>
    </location>
    <ligand>
        <name>ATP</name>
        <dbReference type="ChEBI" id="CHEBI:30616"/>
    </ligand>
</feature>
<organism evidence="3 4">
    <name type="scientific">Dialister hominis</name>
    <dbReference type="NCBI Taxonomy" id="2582419"/>
    <lineage>
        <taxon>Bacteria</taxon>
        <taxon>Bacillati</taxon>
        <taxon>Bacillota</taxon>
        <taxon>Negativicutes</taxon>
        <taxon>Veillonellales</taxon>
        <taxon>Veillonellaceae</taxon>
        <taxon>Dialister</taxon>
    </lineage>
</organism>
<dbReference type="Proteomes" id="UP000320585">
    <property type="component" value="Chromosome"/>
</dbReference>
<dbReference type="AlphaFoldDB" id="A0A8D4UUA8"/>
<dbReference type="KEGG" id="dho:Dia5BBH33_10040"/>